<organism evidence="10 11">
    <name type="scientific">Batillaria attramentaria</name>
    <dbReference type="NCBI Taxonomy" id="370345"/>
    <lineage>
        <taxon>Eukaryota</taxon>
        <taxon>Metazoa</taxon>
        <taxon>Spiralia</taxon>
        <taxon>Lophotrochozoa</taxon>
        <taxon>Mollusca</taxon>
        <taxon>Gastropoda</taxon>
        <taxon>Caenogastropoda</taxon>
        <taxon>Sorbeoconcha</taxon>
        <taxon>Cerithioidea</taxon>
        <taxon>Batillariidae</taxon>
        <taxon>Batillaria</taxon>
    </lineage>
</organism>
<feature type="non-terminal residue" evidence="10">
    <location>
        <position position="1"/>
    </location>
</feature>
<dbReference type="GO" id="GO:0016020">
    <property type="term" value="C:membrane"/>
    <property type="evidence" value="ECO:0007669"/>
    <property type="project" value="UniProtKB-SubCell"/>
</dbReference>
<dbReference type="Pfam" id="PF00209">
    <property type="entry name" value="SNF"/>
    <property type="match status" value="2"/>
</dbReference>
<evidence type="ECO:0000313" key="11">
    <source>
        <dbReference type="Proteomes" id="UP001519460"/>
    </source>
</evidence>
<feature type="binding site" evidence="8">
    <location>
        <position position="12"/>
    </location>
    <ligand>
        <name>Na(+)</name>
        <dbReference type="ChEBI" id="CHEBI:29101"/>
        <label>1</label>
    </ligand>
</feature>
<evidence type="ECO:0000256" key="2">
    <source>
        <dbReference type="ARBA" id="ARBA00006459"/>
    </source>
</evidence>
<protein>
    <submittedName>
        <fullName evidence="10">Uncharacterized protein</fullName>
    </submittedName>
</protein>
<feature type="transmembrane region" description="Helical" evidence="9">
    <location>
        <begin position="200"/>
        <end position="225"/>
    </location>
</feature>
<keyword evidence="11" id="KW-1185">Reference proteome</keyword>
<evidence type="ECO:0000256" key="3">
    <source>
        <dbReference type="ARBA" id="ARBA00022448"/>
    </source>
</evidence>
<name>A0ABD0J7U5_9CAEN</name>
<feature type="transmembrane region" description="Helical" evidence="9">
    <location>
        <begin position="125"/>
        <end position="144"/>
    </location>
</feature>
<proteinExistence type="inferred from homology"/>
<comment type="similarity">
    <text evidence="2">Belongs to the sodium:neurotransmitter symporter (SNF) (TC 2.A.22) family.</text>
</comment>
<accession>A0ABD0J7U5</accession>
<evidence type="ECO:0000256" key="9">
    <source>
        <dbReference type="SAM" id="Phobius"/>
    </source>
</evidence>
<evidence type="ECO:0000256" key="8">
    <source>
        <dbReference type="PIRSR" id="PIRSR600175-1"/>
    </source>
</evidence>
<evidence type="ECO:0000256" key="7">
    <source>
        <dbReference type="ARBA" id="ARBA00023180"/>
    </source>
</evidence>
<feature type="transmembrane region" description="Helical" evidence="9">
    <location>
        <begin position="37"/>
        <end position="56"/>
    </location>
</feature>
<feature type="transmembrane region" description="Helical" evidence="9">
    <location>
        <begin position="165"/>
        <end position="188"/>
    </location>
</feature>
<dbReference type="PANTHER" id="PTHR11616:SF321">
    <property type="entry name" value="SODIUM-DEPENDENT NUTRIENT AMINO ACID TRANSPORTER 1-RELATED"/>
    <property type="match status" value="1"/>
</dbReference>
<dbReference type="PROSITE" id="PS50267">
    <property type="entry name" value="NA_NEUROTRAN_SYMP_3"/>
    <property type="match status" value="1"/>
</dbReference>
<evidence type="ECO:0000256" key="5">
    <source>
        <dbReference type="ARBA" id="ARBA00022989"/>
    </source>
</evidence>
<keyword evidence="3" id="KW-0813">Transport</keyword>
<comment type="caution">
    <text evidence="10">The sequence shown here is derived from an EMBL/GenBank/DDBJ whole genome shotgun (WGS) entry which is preliminary data.</text>
</comment>
<keyword evidence="6 9" id="KW-0472">Membrane</keyword>
<dbReference type="EMBL" id="JACVVK020000599">
    <property type="protein sequence ID" value="KAK7463329.1"/>
    <property type="molecule type" value="Genomic_DNA"/>
</dbReference>
<dbReference type="PANTHER" id="PTHR11616">
    <property type="entry name" value="SODIUM/CHLORIDE DEPENDENT TRANSPORTER"/>
    <property type="match status" value="1"/>
</dbReference>
<keyword evidence="7" id="KW-0325">Glycoprotein</keyword>
<evidence type="ECO:0000313" key="10">
    <source>
        <dbReference type="EMBL" id="KAK7463329.1"/>
    </source>
</evidence>
<gene>
    <name evidence="10" type="ORF">BaRGS_00038094</name>
</gene>
<comment type="subcellular location">
    <subcellularLocation>
        <location evidence="1">Membrane</location>
        <topology evidence="1">Multi-pass membrane protein</topology>
    </subcellularLocation>
</comment>
<feature type="transmembrane region" description="Helical" evidence="9">
    <location>
        <begin position="94"/>
        <end position="119"/>
    </location>
</feature>
<sequence length="303" mass="33548">LWMDALGQMFFSLGLTMGGIISSSSYSAFHNNIYSDSLIISTMDITTSLLAGFVIFTTFGHISESTGVNIADVASSIRSDDFRPLRRHKLTLRLGLGLVCCLLGFAFVCPGGIYLITIFDYYGAAYSLIALSGFEVVSVMWVYGIGRFLEDCEYMLGKKPKFIPFWYFTLGFWSPLVMNSMAVISLVLSETPKYSTGRKFTPAVMVACWGVYLIVMAPVPLWFFLHVAAIYRKHGYSSFWEFMQLLGKPTHRWGPADGSHPMATKRLDSVWADVCPGTCGHPVTAADADSTKRRASKVNFAGN</sequence>
<dbReference type="InterPro" id="IPR000175">
    <property type="entry name" value="Na/ntran_symport"/>
</dbReference>
<dbReference type="Proteomes" id="UP001519460">
    <property type="component" value="Unassembled WGS sequence"/>
</dbReference>
<keyword evidence="5 9" id="KW-1133">Transmembrane helix</keyword>
<reference evidence="10 11" key="1">
    <citation type="journal article" date="2023" name="Sci. Data">
        <title>Genome assembly of the Korean intertidal mud-creeper Batillaria attramentaria.</title>
        <authorList>
            <person name="Patra A.K."/>
            <person name="Ho P.T."/>
            <person name="Jun S."/>
            <person name="Lee S.J."/>
            <person name="Kim Y."/>
            <person name="Won Y.J."/>
        </authorList>
    </citation>
    <scope>NUCLEOTIDE SEQUENCE [LARGE SCALE GENOMIC DNA]</scope>
    <source>
        <strain evidence="10">Wonlab-2016</strain>
    </source>
</reference>
<evidence type="ECO:0000256" key="6">
    <source>
        <dbReference type="ARBA" id="ARBA00023136"/>
    </source>
</evidence>
<keyword evidence="8" id="KW-0479">Metal-binding</keyword>
<evidence type="ECO:0000256" key="4">
    <source>
        <dbReference type="ARBA" id="ARBA00022692"/>
    </source>
</evidence>
<dbReference type="SUPFAM" id="SSF161070">
    <property type="entry name" value="SNF-like"/>
    <property type="match status" value="1"/>
</dbReference>
<evidence type="ECO:0000256" key="1">
    <source>
        <dbReference type="ARBA" id="ARBA00004141"/>
    </source>
</evidence>
<keyword evidence="8" id="KW-0915">Sodium</keyword>
<dbReference type="InterPro" id="IPR037272">
    <property type="entry name" value="SNS_sf"/>
</dbReference>
<keyword evidence="4 9" id="KW-0812">Transmembrane</keyword>
<dbReference type="AlphaFoldDB" id="A0ABD0J7U5"/>